<evidence type="ECO:0000256" key="2">
    <source>
        <dbReference type="SAM" id="Phobius"/>
    </source>
</evidence>
<organism evidence="3 4">
    <name type="scientific">Microlunatus panaciterrae</name>
    <dbReference type="NCBI Taxonomy" id="400768"/>
    <lineage>
        <taxon>Bacteria</taxon>
        <taxon>Bacillati</taxon>
        <taxon>Actinomycetota</taxon>
        <taxon>Actinomycetes</taxon>
        <taxon>Propionibacteriales</taxon>
        <taxon>Propionibacteriaceae</taxon>
        <taxon>Microlunatus</taxon>
    </lineage>
</organism>
<proteinExistence type="predicted"/>
<dbReference type="RefSeq" id="WP_204915889.1">
    <property type="nucleotide sequence ID" value="NZ_BAAAQP010000003.1"/>
</dbReference>
<dbReference type="Pfam" id="PF09656">
    <property type="entry name" value="PGPGW"/>
    <property type="match status" value="1"/>
</dbReference>
<accession>A0ABS2REQ9</accession>
<evidence type="ECO:0000313" key="4">
    <source>
        <dbReference type="Proteomes" id="UP000704762"/>
    </source>
</evidence>
<reference evidence="3 4" key="1">
    <citation type="submission" date="2021-01" db="EMBL/GenBank/DDBJ databases">
        <title>Sequencing the genomes of 1000 actinobacteria strains.</title>
        <authorList>
            <person name="Klenk H.-P."/>
        </authorList>
    </citation>
    <scope>NUCLEOTIDE SEQUENCE [LARGE SCALE GENOMIC DNA]</scope>
    <source>
        <strain evidence="3 4">DSM 18662</strain>
    </source>
</reference>
<gene>
    <name evidence="3" type="ORF">JOE57_000084</name>
</gene>
<evidence type="ECO:0000256" key="1">
    <source>
        <dbReference type="SAM" id="MobiDB-lite"/>
    </source>
</evidence>
<keyword evidence="4" id="KW-1185">Reference proteome</keyword>
<feature type="region of interest" description="Disordered" evidence="1">
    <location>
        <begin position="1"/>
        <end position="60"/>
    </location>
</feature>
<dbReference type="Proteomes" id="UP000704762">
    <property type="component" value="Unassembled WGS sequence"/>
</dbReference>
<evidence type="ECO:0000313" key="3">
    <source>
        <dbReference type="EMBL" id="MBM7797163.1"/>
    </source>
</evidence>
<dbReference type="EMBL" id="JAFBCF010000001">
    <property type="protein sequence ID" value="MBM7797163.1"/>
    <property type="molecule type" value="Genomic_DNA"/>
</dbReference>
<dbReference type="InterPro" id="IPR019099">
    <property type="entry name" value="Uncharacterised_PGPGW_TM"/>
</dbReference>
<keyword evidence="2" id="KW-0472">Membrane</keyword>
<feature type="compositionally biased region" description="Basic and acidic residues" evidence="1">
    <location>
        <begin position="25"/>
        <end position="56"/>
    </location>
</feature>
<comment type="caution">
    <text evidence="3">The sequence shown here is derived from an EMBL/GenBank/DDBJ whole genome shotgun (WGS) entry which is preliminary data.</text>
</comment>
<keyword evidence="2" id="KW-0812">Transmembrane</keyword>
<keyword evidence="2" id="KW-1133">Transmembrane helix</keyword>
<feature type="transmembrane region" description="Helical" evidence="2">
    <location>
        <begin position="154"/>
        <end position="176"/>
    </location>
</feature>
<sequence>MSASVEDTSDFDLALCDEGDAGPMSDREPSKAAASDGHDRSEAVGRDDGPDRDPSRTDNNIVLDQHDDRWHWRRKIRADPRKLVFYRFAVGFAGLLFVSLGLVTGPFPGPGGIPLVLLGLAIWSSEFEWAQRLMFVFKRQLERFRSWSRWQQTAFWIVFFACCGLIGYSSMLLFGVPEWLPDIAKSILSVLPGI</sequence>
<feature type="transmembrane region" description="Helical" evidence="2">
    <location>
        <begin position="113"/>
        <end position="133"/>
    </location>
</feature>
<feature type="compositionally biased region" description="Acidic residues" evidence="1">
    <location>
        <begin position="7"/>
        <end position="20"/>
    </location>
</feature>
<protein>
    <submittedName>
        <fullName evidence="3">Uncharacterized protein (TIGR02611 family)</fullName>
    </submittedName>
</protein>
<name>A0ABS2REQ9_9ACTN</name>
<feature type="transmembrane region" description="Helical" evidence="2">
    <location>
        <begin position="84"/>
        <end position="107"/>
    </location>
</feature>